<dbReference type="GO" id="GO:0005886">
    <property type="term" value="C:plasma membrane"/>
    <property type="evidence" value="ECO:0007669"/>
    <property type="project" value="UniProtKB-SubCell"/>
</dbReference>
<gene>
    <name evidence="12" type="ORF">OQ257_00435</name>
</gene>
<comment type="caution">
    <text evidence="12">The sequence shown here is derived from an EMBL/GenBank/DDBJ whole genome shotgun (WGS) entry which is preliminary data.</text>
</comment>
<keyword evidence="8 10" id="KW-0472">Membrane</keyword>
<feature type="transmembrane region" description="Helical" evidence="10">
    <location>
        <begin position="162"/>
        <end position="185"/>
    </location>
</feature>
<dbReference type="EMBL" id="JAPHVQ010000001">
    <property type="protein sequence ID" value="MDE8033641.1"/>
    <property type="molecule type" value="Genomic_DNA"/>
</dbReference>
<evidence type="ECO:0000256" key="4">
    <source>
        <dbReference type="ARBA" id="ARBA00022475"/>
    </source>
</evidence>
<evidence type="ECO:0000256" key="9">
    <source>
        <dbReference type="RuleBase" id="RU003923"/>
    </source>
</evidence>
<dbReference type="GO" id="GO:0015628">
    <property type="term" value="P:protein secretion by the type II secretion system"/>
    <property type="evidence" value="ECO:0007669"/>
    <property type="project" value="TreeGrafter"/>
</dbReference>
<dbReference type="Proteomes" id="UP001142444">
    <property type="component" value="Unassembled WGS sequence"/>
</dbReference>
<dbReference type="PROSITE" id="PS00874">
    <property type="entry name" value="T2SP_F"/>
    <property type="match status" value="1"/>
</dbReference>
<dbReference type="InterPro" id="IPR003004">
    <property type="entry name" value="GspF/PilC"/>
</dbReference>
<keyword evidence="7 10" id="KW-1133">Transmembrane helix</keyword>
<proteinExistence type="inferred from homology"/>
<feature type="domain" description="Type II secretion system protein GspF" evidence="11">
    <location>
        <begin position="267"/>
        <end position="389"/>
    </location>
</feature>
<evidence type="ECO:0000256" key="1">
    <source>
        <dbReference type="ARBA" id="ARBA00004429"/>
    </source>
</evidence>
<comment type="subcellular location">
    <subcellularLocation>
        <location evidence="1 9">Cell inner membrane</location>
        <topology evidence="1 9">Multi-pass membrane protein</topology>
    </subcellularLocation>
</comment>
<keyword evidence="13" id="KW-1185">Reference proteome</keyword>
<reference evidence="12" key="2">
    <citation type="journal article" date="2023" name="Pathogens">
        <title>Pathological Features and Genomic Characterization of an Actinobacillus equuli subsp. equuli Bearing Unique Virulence-Associated Genes from an Adult Horse with Pleuropneumonia.</title>
        <authorList>
            <person name="Kamali M."/>
            <person name="Carossino M."/>
            <person name="Del Piero F."/>
            <person name="Peak L."/>
            <person name="Mitchell M.S."/>
            <person name="Willette J."/>
            <person name="Baker R."/>
            <person name="Li F."/>
            <person name="Kenez A."/>
            <person name="Balasuriya U.B.R."/>
            <person name="Go Y.Y."/>
        </authorList>
    </citation>
    <scope>NUCLEOTIDE SEQUENCE</scope>
    <source>
        <strain evidence="12">4524</strain>
    </source>
</reference>
<evidence type="ECO:0000256" key="6">
    <source>
        <dbReference type="ARBA" id="ARBA00022692"/>
    </source>
</evidence>
<evidence type="ECO:0000256" key="8">
    <source>
        <dbReference type="ARBA" id="ARBA00023136"/>
    </source>
</evidence>
<keyword evidence="6 9" id="KW-0812">Transmembrane</keyword>
<dbReference type="AlphaFoldDB" id="A0A9X4JB79"/>
<protein>
    <submittedName>
        <fullName evidence="12">Type II secretion system F family protein</fullName>
    </submittedName>
</protein>
<accession>A0A9X4JB79</accession>
<feature type="transmembrane region" description="Helical" evidence="10">
    <location>
        <begin position="370"/>
        <end position="390"/>
    </location>
</feature>
<dbReference type="InterPro" id="IPR018076">
    <property type="entry name" value="T2SS_GspF_dom"/>
</dbReference>
<feature type="domain" description="Type II secretion system protein GspF" evidence="11">
    <location>
        <begin position="63"/>
        <end position="186"/>
    </location>
</feature>
<evidence type="ECO:0000259" key="11">
    <source>
        <dbReference type="Pfam" id="PF00482"/>
    </source>
</evidence>
<evidence type="ECO:0000256" key="7">
    <source>
        <dbReference type="ARBA" id="ARBA00022989"/>
    </source>
</evidence>
<dbReference type="InterPro" id="IPR042094">
    <property type="entry name" value="T2SS_GspF_sf"/>
</dbReference>
<dbReference type="PANTHER" id="PTHR30012:SF7">
    <property type="entry name" value="PROTEIN TRANSPORT PROTEIN HOFC HOMOLOG"/>
    <property type="match status" value="1"/>
</dbReference>
<keyword evidence="3 9" id="KW-0813">Transport</keyword>
<keyword evidence="4" id="KW-1003">Cell membrane</keyword>
<dbReference type="InterPro" id="IPR001992">
    <property type="entry name" value="T2SS_GspF/T4SS_PilC_CS"/>
</dbReference>
<comment type="similarity">
    <text evidence="2 9">Belongs to the GSP F family.</text>
</comment>
<dbReference type="PRINTS" id="PR00812">
    <property type="entry name" value="BCTERIALGSPF"/>
</dbReference>
<dbReference type="Gene3D" id="1.20.81.30">
    <property type="entry name" value="Type II secretion system (T2SS), domain F"/>
    <property type="match status" value="2"/>
</dbReference>
<evidence type="ECO:0000313" key="12">
    <source>
        <dbReference type="EMBL" id="MDE8033641.1"/>
    </source>
</evidence>
<evidence type="ECO:0000256" key="2">
    <source>
        <dbReference type="ARBA" id="ARBA00005745"/>
    </source>
</evidence>
<reference evidence="12" key="1">
    <citation type="submission" date="2022-11" db="EMBL/GenBank/DDBJ databases">
        <authorList>
            <person name="Kamali M."/>
            <person name="Peak L."/>
            <person name="Go Y.Y."/>
            <person name="Balasuriya U.B.R."/>
            <person name="Carossino M."/>
        </authorList>
    </citation>
    <scope>NUCLEOTIDE SEQUENCE</scope>
    <source>
        <strain evidence="12">4524</strain>
    </source>
</reference>
<evidence type="ECO:0000256" key="10">
    <source>
        <dbReference type="SAM" id="Phobius"/>
    </source>
</evidence>
<name>A0A9X4JB79_ACTEU</name>
<dbReference type="Pfam" id="PF00482">
    <property type="entry name" value="T2SSF"/>
    <property type="match status" value="2"/>
</dbReference>
<organism evidence="12 13">
    <name type="scientific">Actinobacillus equuli subsp. equuli</name>
    <dbReference type="NCBI Taxonomy" id="202947"/>
    <lineage>
        <taxon>Bacteria</taxon>
        <taxon>Pseudomonadati</taxon>
        <taxon>Pseudomonadota</taxon>
        <taxon>Gammaproteobacteria</taxon>
        <taxon>Pasteurellales</taxon>
        <taxon>Pasteurellaceae</taxon>
        <taxon>Actinobacillus</taxon>
    </lineage>
</organism>
<sequence>MVSIFEFHWKAKNRFQQKQSGILLAQNHAEAEQKLLAKGYQDIRIQRNFAFARQPKADEITQFIAQLALLINASIPFKQALMMQQENCTNIKLYQWLLALNAAVTSGYSFSASLAKLGCYFSKQEIQLIRIGEQSGKLGTVLDNLAKTRSQSEKLTKKVRKIMFYPLIVLVISCVLTLGLLVFIVPQFADLYMDKAQNLPWLTSLLFSLSAFLRQNGIFLCCSGIVAMGMLLCFAKKFGNLTACQIRLLSYIPFFNQVIRYTRIIFFTQNLALMLSAHLHLEVALNAFLSEKMHDRLLQQQIRLTLSLLKQGYKFSEGLNPTVFTSQVVQMIAIGEKSANLAVMCTQISDIYQLKLDYQIDLLSQLLEPVLMLLMGIIIGTVLIGLYLPIFDLGVLV</sequence>
<feature type="transmembrane region" description="Helical" evidence="10">
    <location>
        <begin position="205"/>
        <end position="232"/>
    </location>
</feature>
<dbReference type="PANTHER" id="PTHR30012">
    <property type="entry name" value="GENERAL SECRETION PATHWAY PROTEIN"/>
    <property type="match status" value="1"/>
</dbReference>
<dbReference type="RefSeq" id="WP_275216988.1">
    <property type="nucleotide sequence ID" value="NZ_JAPHVQ010000001.1"/>
</dbReference>
<evidence type="ECO:0000313" key="13">
    <source>
        <dbReference type="Proteomes" id="UP001142444"/>
    </source>
</evidence>
<evidence type="ECO:0000256" key="5">
    <source>
        <dbReference type="ARBA" id="ARBA00022519"/>
    </source>
</evidence>
<evidence type="ECO:0000256" key="3">
    <source>
        <dbReference type="ARBA" id="ARBA00022448"/>
    </source>
</evidence>
<dbReference type="FunFam" id="1.20.81.30:FF:000001">
    <property type="entry name" value="Type II secretion system protein F"/>
    <property type="match status" value="1"/>
</dbReference>
<keyword evidence="5" id="KW-0997">Cell inner membrane</keyword>